<evidence type="ECO:0000259" key="2">
    <source>
        <dbReference type="Pfam" id="PF13358"/>
    </source>
</evidence>
<sequence length="223" mass="26127">MPPKEDADFVACMEDILDIYELPYNKVRPVVCMDEKPCQLLGESRESLPMRCGDDCKIDSEYVRNGTCSIFVFTEPLGGIRHVSIREHRTAGDWAEEIKYLSDIMYPDAEKIVLIMDNLNTHKSASLYKVFPPEEARRIIKRLEIHYTPKHGSWLNIAEIELNVMTRRCLSRRINDIEILRNELNTWENNRNADIAKINWQFRTKDVRTKLASLYPTYIMRNS</sequence>
<proteinExistence type="predicted"/>
<reference evidence="4" key="1">
    <citation type="submission" date="2019-01" db="EMBL/GenBank/DDBJ databases">
        <title>Draft genomes of a novel of Sporanaerobacter strains.</title>
        <authorList>
            <person name="Ma S."/>
        </authorList>
    </citation>
    <scope>NUCLEOTIDE SEQUENCE [LARGE SCALE GENOMIC DNA]</scope>
    <source>
        <strain evidence="4">NJN-17</strain>
    </source>
</reference>
<evidence type="ECO:0000313" key="3">
    <source>
        <dbReference type="EMBL" id="QAT61147.1"/>
    </source>
</evidence>
<feature type="domain" description="Tc1-like transposase DDE" evidence="2">
    <location>
        <begin position="29"/>
        <end position="180"/>
    </location>
</feature>
<name>A0A410QB10_9FIRM</name>
<dbReference type="OrthoDB" id="2375382at2"/>
<feature type="coiled-coil region" evidence="1">
    <location>
        <begin position="170"/>
        <end position="197"/>
    </location>
</feature>
<dbReference type="Pfam" id="PF13358">
    <property type="entry name" value="DDE_3"/>
    <property type="match status" value="1"/>
</dbReference>
<dbReference type="RefSeq" id="WP_128752223.1">
    <property type="nucleotide sequence ID" value="NZ_CP035282.1"/>
</dbReference>
<dbReference type="NCBIfam" id="NF033545">
    <property type="entry name" value="transpos_IS630"/>
    <property type="match status" value="1"/>
</dbReference>
<dbReference type="Proteomes" id="UP000287969">
    <property type="component" value="Chromosome"/>
</dbReference>
<dbReference type="InterPro" id="IPR047655">
    <property type="entry name" value="Transpos_IS630-like"/>
</dbReference>
<accession>A0A410QB10</accession>
<dbReference type="EMBL" id="CP035282">
    <property type="protein sequence ID" value="QAT61147.1"/>
    <property type="molecule type" value="Genomic_DNA"/>
</dbReference>
<dbReference type="InterPro" id="IPR038717">
    <property type="entry name" value="Tc1-like_DDE_dom"/>
</dbReference>
<keyword evidence="1" id="KW-0175">Coiled coil</keyword>
<organism evidence="3 4">
    <name type="scientific">Acidilutibacter cellobiosedens</name>
    <dbReference type="NCBI Taxonomy" id="2507161"/>
    <lineage>
        <taxon>Bacteria</taxon>
        <taxon>Bacillati</taxon>
        <taxon>Bacillota</taxon>
        <taxon>Tissierellia</taxon>
        <taxon>Tissierellales</taxon>
        <taxon>Acidilutibacteraceae</taxon>
        <taxon>Acidilutibacter</taxon>
    </lineage>
</organism>
<dbReference type="AlphaFoldDB" id="A0A410QB10"/>
<dbReference type="KEGG" id="spoa:EQM13_05870"/>
<gene>
    <name evidence="3" type="ORF">EQM13_05870</name>
</gene>
<protein>
    <submittedName>
        <fullName evidence="3">IS630 family transposase</fullName>
    </submittedName>
</protein>
<evidence type="ECO:0000313" key="4">
    <source>
        <dbReference type="Proteomes" id="UP000287969"/>
    </source>
</evidence>
<keyword evidence="4" id="KW-1185">Reference proteome</keyword>
<evidence type="ECO:0000256" key="1">
    <source>
        <dbReference type="SAM" id="Coils"/>
    </source>
</evidence>